<reference evidence="4" key="1">
    <citation type="journal article" date="2017" name="Nat. Commun.">
        <title>The asparagus genome sheds light on the origin and evolution of a young Y chromosome.</title>
        <authorList>
            <person name="Harkess A."/>
            <person name="Zhou J."/>
            <person name="Xu C."/>
            <person name="Bowers J.E."/>
            <person name="Van der Hulst R."/>
            <person name="Ayyampalayam S."/>
            <person name="Mercati F."/>
            <person name="Riccardi P."/>
            <person name="McKain M.R."/>
            <person name="Kakrana A."/>
            <person name="Tang H."/>
            <person name="Ray J."/>
            <person name="Groenendijk J."/>
            <person name="Arikit S."/>
            <person name="Mathioni S.M."/>
            <person name="Nakano M."/>
            <person name="Shan H."/>
            <person name="Telgmann-Rauber A."/>
            <person name="Kanno A."/>
            <person name="Yue Z."/>
            <person name="Chen H."/>
            <person name="Li W."/>
            <person name="Chen Y."/>
            <person name="Xu X."/>
            <person name="Zhang Y."/>
            <person name="Luo S."/>
            <person name="Chen H."/>
            <person name="Gao J."/>
            <person name="Mao Z."/>
            <person name="Pires J.C."/>
            <person name="Luo M."/>
            <person name="Kudrna D."/>
            <person name="Wing R.A."/>
            <person name="Meyers B.C."/>
            <person name="Yi K."/>
            <person name="Kong H."/>
            <person name="Lavrijsen P."/>
            <person name="Sunseri F."/>
            <person name="Falavigna A."/>
            <person name="Ye Y."/>
            <person name="Leebens-Mack J.H."/>
            <person name="Chen G."/>
        </authorList>
    </citation>
    <scope>NUCLEOTIDE SEQUENCE [LARGE SCALE GENOMIC DNA]</scope>
    <source>
        <strain evidence="4">cv. DH0086</strain>
    </source>
</reference>
<dbReference type="GO" id="GO:0006487">
    <property type="term" value="P:protein N-linked glycosylation"/>
    <property type="evidence" value="ECO:0007669"/>
    <property type="project" value="TreeGrafter"/>
</dbReference>
<dbReference type="SUPFAM" id="SSF53448">
    <property type="entry name" value="Nucleotide-diphospho-sugar transferases"/>
    <property type="match status" value="1"/>
</dbReference>
<dbReference type="EMBL" id="CM007387">
    <property type="protein sequence ID" value="ONK62487.1"/>
    <property type="molecule type" value="Genomic_DNA"/>
</dbReference>
<dbReference type="Gramene" id="ONK62487">
    <property type="protein sequence ID" value="ONK62487"/>
    <property type="gene ID" value="A4U43_C07F4440"/>
</dbReference>
<dbReference type="PANTHER" id="PTHR10859:SF91">
    <property type="entry name" value="DOLICHYL-PHOSPHATE BETA-GLUCOSYLTRANSFERASE"/>
    <property type="match status" value="1"/>
</dbReference>
<feature type="region of interest" description="Disordered" evidence="1">
    <location>
        <begin position="164"/>
        <end position="183"/>
    </location>
</feature>
<evidence type="ECO:0000259" key="2">
    <source>
        <dbReference type="Pfam" id="PF00535"/>
    </source>
</evidence>
<sequence length="355" mass="40634">MAKERRKGRREMRGMTMANMAVRDRNTLQTTLKEERSGMSSKRFEIDSRMRHGRSRKFQWSTIADRGPPLESEEGVTITRASRTPAPNPDKTRPRFEIFPVSESLNAVCSSAFDPILSAYFSVNLEVLWNLHPRWRRARLKKETTWLERASKVDGGGGGCWRLREKGGRGREKEGDELGERRRGEERRKEEIWRLDLERRERRKECVLEDLIAVVAPALPLTVDLSSGEGFDVVSAAFGQVTLHHTRSDRKVFSFVYLQRRSAADNTFTYEVLIVDDGSKDRTSKVAFNFVRKYKIDNVRVMLLGRNHGQGEAIRKGMLHSRGELLLMLDADGATMVTELEKLETQVLGSYSDGI</sequence>
<feature type="domain" description="Glycosyltransferase 2-like" evidence="2">
    <location>
        <begin position="267"/>
        <end position="343"/>
    </location>
</feature>
<dbReference type="Gene3D" id="3.90.550.10">
    <property type="entry name" value="Spore Coat Polysaccharide Biosynthesis Protein SpsA, Chain A"/>
    <property type="match status" value="1"/>
</dbReference>
<dbReference type="Proteomes" id="UP000243459">
    <property type="component" value="Chromosome 7"/>
</dbReference>
<name>A0A5P1EBB1_ASPOF</name>
<proteinExistence type="predicted"/>
<dbReference type="InterPro" id="IPR001173">
    <property type="entry name" value="Glyco_trans_2-like"/>
</dbReference>
<organism evidence="3 4">
    <name type="scientific">Asparagus officinalis</name>
    <name type="common">Garden asparagus</name>
    <dbReference type="NCBI Taxonomy" id="4686"/>
    <lineage>
        <taxon>Eukaryota</taxon>
        <taxon>Viridiplantae</taxon>
        <taxon>Streptophyta</taxon>
        <taxon>Embryophyta</taxon>
        <taxon>Tracheophyta</taxon>
        <taxon>Spermatophyta</taxon>
        <taxon>Magnoliopsida</taxon>
        <taxon>Liliopsida</taxon>
        <taxon>Asparagales</taxon>
        <taxon>Asparagaceae</taxon>
        <taxon>Asparagoideae</taxon>
        <taxon>Asparagus</taxon>
    </lineage>
</organism>
<keyword evidence="4" id="KW-1185">Reference proteome</keyword>
<dbReference type="Pfam" id="PF00535">
    <property type="entry name" value="Glycos_transf_2"/>
    <property type="match status" value="1"/>
</dbReference>
<evidence type="ECO:0000313" key="4">
    <source>
        <dbReference type="Proteomes" id="UP000243459"/>
    </source>
</evidence>
<accession>A0A5P1EBB1</accession>
<dbReference type="GO" id="GO:0005789">
    <property type="term" value="C:endoplasmic reticulum membrane"/>
    <property type="evidence" value="ECO:0007669"/>
    <property type="project" value="TreeGrafter"/>
</dbReference>
<evidence type="ECO:0000313" key="3">
    <source>
        <dbReference type="EMBL" id="ONK62487.1"/>
    </source>
</evidence>
<gene>
    <name evidence="3" type="ORF">A4U43_C07F4440</name>
</gene>
<protein>
    <recommendedName>
        <fullName evidence="2">Glycosyltransferase 2-like domain-containing protein</fullName>
    </recommendedName>
</protein>
<dbReference type="InterPro" id="IPR029044">
    <property type="entry name" value="Nucleotide-diphossugar_trans"/>
</dbReference>
<feature type="region of interest" description="Disordered" evidence="1">
    <location>
        <begin position="61"/>
        <end position="95"/>
    </location>
</feature>
<evidence type="ECO:0000256" key="1">
    <source>
        <dbReference type="SAM" id="MobiDB-lite"/>
    </source>
</evidence>
<dbReference type="AlphaFoldDB" id="A0A5P1EBB1"/>
<dbReference type="PANTHER" id="PTHR10859">
    <property type="entry name" value="GLYCOSYL TRANSFERASE"/>
    <property type="match status" value="1"/>
</dbReference>
<feature type="region of interest" description="Disordered" evidence="1">
    <location>
        <begin position="24"/>
        <end position="48"/>
    </location>
</feature>